<dbReference type="GeneID" id="97539188"/>
<dbReference type="RefSeq" id="WP_021122184.1">
    <property type="nucleotide sequence ID" value="NZ_CDNJ01000026.1"/>
</dbReference>
<dbReference type="Proteomes" id="UP000032811">
    <property type="component" value="Plasmid pCS1"/>
</dbReference>
<sequence length="65" mass="7345">MSIEKRNLKIMFSKSGGTASKNAQVTRIALPVKWIRDLGLTVDNREVEITYDGKKIVIEPVNKKD</sequence>
<reference evidence="1 2" key="1">
    <citation type="submission" date="2014-11" db="EMBL/GenBank/DDBJ databases">
        <authorList>
            <person name="Aslett M.A."/>
            <person name="De Silva N."/>
        </authorList>
    </citation>
    <scope>NUCLEOTIDE SEQUENCE [LARGE SCALE GENOMIC DNA]</scope>
    <source>
        <strain evidence="1 2">ATCC9714</strain>
        <plasmid evidence="1 2">pCS1</plasmid>
    </source>
</reference>
<proteinExistence type="predicted"/>
<dbReference type="InterPro" id="IPR037914">
    <property type="entry name" value="SpoVT-AbrB_sf"/>
</dbReference>
<accession>A0ABP1XW03</accession>
<evidence type="ECO:0000313" key="1">
    <source>
        <dbReference type="EMBL" id="CEJ75459.1"/>
    </source>
</evidence>
<keyword evidence="1" id="KW-0614">Plasmid</keyword>
<organism evidence="1 2">
    <name type="scientific">Paraclostridium sordellii</name>
    <name type="common">Clostridium sordellii</name>
    <dbReference type="NCBI Taxonomy" id="1505"/>
    <lineage>
        <taxon>Bacteria</taxon>
        <taxon>Bacillati</taxon>
        <taxon>Bacillota</taxon>
        <taxon>Clostridia</taxon>
        <taxon>Peptostreptococcales</taxon>
        <taxon>Peptostreptococcaceae</taxon>
        <taxon>Paraclostridium</taxon>
    </lineage>
</organism>
<protein>
    <submittedName>
        <fullName evidence="1">Antidote-toxin recognition MazE family protein</fullName>
    </submittedName>
</protein>
<evidence type="ECO:0000313" key="2">
    <source>
        <dbReference type="Proteomes" id="UP000032811"/>
    </source>
</evidence>
<dbReference type="SUPFAM" id="SSF89447">
    <property type="entry name" value="AbrB/MazE/MraZ-like"/>
    <property type="match status" value="1"/>
</dbReference>
<keyword evidence="2" id="KW-1185">Reference proteome</keyword>
<dbReference type="EMBL" id="LN679999">
    <property type="protein sequence ID" value="CEJ75459.1"/>
    <property type="molecule type" value="Genomic_DNA"/>
</dbReference>
<gene>
    <name evidence="1" type="ORF">ATCC9714PCS11_00001</name>
</gene>
<name>A0ABP1XW03_PARSO</name>
<geneLocation type="plasmid" evidence="1 2">
    <name>pCS1</name>
</geneLocation>